<reference evidence="1 2" key="1">
    <citation type="journal article" date="2020" name="Cell">
        <title>Large-Scale Comparative Analyses of Tick Genomes Elucidate Their Genetic Diversity and Vector Capacities.</title>
        <authorList>
            <consortium name="Tick Genome and Microbiome Consortium (TIGMIC)"/>
            <person name="Jia N."/>
            <person name="Wang J."/>
            <person name="Shi W."/>
            <person name="Du L."/>
            <person name="Sun Y."/>
            <person name="Zhan W."/>
            <person name="Jiang J.F."/>
            <person name="Wang Q."/>
            <person name="Zhang B."/>
            <person name="Ji P."/>
            <person name="Bell-Sakyi L."/>
            <person name="Cui X.M."/>
            <person name="Yuan T.T."/>
            <person name="Jiang B.G."/>
            <person name="Yang W.F."/>
            <person name="Lam T.T."/>
            <person name="Chang Q.C."/>
            <person name="Ding S.J."/>
            <person name="Wang X.J."/>
            <person name="Zhu J.G."/>
            <person name="Ruan X.D."/>
            <person name="Zhao L."/>
            <person name="Wei J.T."/>
            <person name="Ye R.Z."/>
            <person name="Que T.C."/>
            <person name="Du C.H."/>
            <person name="Zhou Y.H."/>
            <person name="Cheng J.X."/>
            <person name="Dai P.F."/>
            <person name="Guo W.B."/>
            <person name="Han X.H."/>
            <person name="Huang E.J."/>
            <person name="Li L.F."/>
            <person name="Wei W."/>
            <person name="Gao Y.C."/>
            <person name="Liu J.Z."/>
            <person name="Shao H.Z."/>
            <person name="Wang X."/>
            <person name="Wang C.C."/>
            <person name="Yang T.C."/>
            <person name="Huo Q.B."/>
            <person name="Li W."/>
            <person name="Chen H.Y."/>
            <person name="Chen S.E."/>
            <person name="Zhou L.G."/>
            <person name="Ni X.B."/>
            <person name="Tian J.H."/>
            <person name="Sheng Y."/>
            <person name="Liu T."/>
            <person name="Pan Y.S."/>
            <person name="Xia L.Y."/>
            <person name="Li J."/>
            <person name="Zhao F."/>
            <person name="Cao W.C."/>
        </authorList>
    </citation>
    <scope>NUCLEOTIDE SEQUENCE [LARGE SCALE GENOMIC DNA]</scope>
    <source>
        <strain evidence="1">HaeL-2018</strain>
    </source>
</reference>
<proteinExistence type="predicted"/>
<sequence>MEFTTVDKITQFIVACCVLHNICLEAGDCTVDDLLTVVERQERTHDLDVHNRGNQAELQAYQPSQTAREIGLRG</sequence>
<organism evidence="1 2">
    <name type="scientific">Haemaphysalis longicornis</name>
    <name type="common">Bush tick</name>
    <dbReference type="NCBI Taxonomy" id="44386"/>
    <lineage>
        <taxon>Eukaryota</taxon>
        <taxon>Metazoa</taxon>
        <taxon>Ecdysozoa</taxon>
        <taxon>Arthropoda</taxon>
        <taxon>Chelicerata</taxon>
        <taxon>Arachnida</taxon>
        <taxon>Acari</taxon>
        <taxon>Parasitiformes</taxon>
        <taxon>Ixodida</taxon>
        <taxon>Ixodoidea</taxon>
        <taxon>Ixodidae</taxon>
        <taxon>Haemaphysalinae</taxon>
        <taxon>Haemaphysalis</taxon>
    </lineage>
</organism>
<dbReference type="Proteomes" id="UP000821853">
    <property type="component" value="Unassembled WGS sequence"/>
</dbReference>
<comment type="caution">
    <text evidence="1">The sequence shown here is derived from an EMBL/GenBank/DDBJ whole genome shotgun (WGS) entry which is preliminary data.</text>
</comment>
<protein>
    <submittedName>
        <fullName evidence="1">Uncharacterized protein</fullName>
    </submittedName>
</protein>
<evidence type="ECO:0000313" key="2">
    <source>
        <dbReference type="Proteomes" id="UP000821853"/>
    </source>
</evidence>
<dbReference type="VEuPathDB" id="VectorBase:HLOH_053189"/>
<dbReference type="OrthoDB" id="7533242at2759"/>
<accession>A0A9J6H8X5</accession>
<name>A0A9J6H8X5_HAELO</name>
<evidence type="ECO:0000313" key="1">
    <source>
        <dbReference type="EMBL" id="KAH9384190.1"/>
    </source>
</evidence>
<dbReference type="AlphaFoldDB" id="A0A9J6H8X5"/>
<dbReference type="EMBL" id="JABSTR010001775">
    <property type="protein sequence ID" value="KAH9384190.1"/>
    <property type="molecule type" value="Genomic_DNA"/>
</dbReference>
<keyword evidence="2" id="KW-1185">Reference proteome</keyword>
<gene>
    <name evidence="1" type="ORF">HPB48_026183</name>
</gene>